<name>A0A386PR62_9SPIR</name>
<organism evidence="1 2">
    <name type="scientific">Borrelia turcica IST7</name>
    <dbReference type="NCBI Taxonomy" id="1104446"/>
    <lineage>
        <taxon>Bacteria</taxon>
        <taxon>Pseudomonadati</taxon>
        <taxon>Spirochaetota</taxon>
        <taxon>Spirochaetia</taxon>
        <taxon>Spirochaetales</taxon>
        <taxon>Borreliaceae</taxon>
        <taxon>Borrelia</taxon>
    </lineage>
</organism>
<evidence type="ECO:0000313" key="2">
    <source>
        <dbReference type="Proteomes" id="UP000275571"/>
    </source>
</evidence>
<keyword evidence="2" id="KW-1185">Reference proteome</keyword>
<dbReference type="KEGG" id="btur:DB313_05830"/>
<dbReference type="OrthoDB" id="352661at2"/>
<protein>
    <recommendedName>
        <fullName evidence="3">Lipoprotein</fullName>
    </recommendedName>
</protein>
<evidence type="ECO:0008006" key="3">
    <source>
        <dbReference type="Google" id="ProtNLM"/>
    </source>
</evidence>
<dbReference type="EMBL" id="CP028889">
    <property type="protein sequence ID" value="AYE37020.1"/>
    <property type="molecule type" value="Genomic_DNA"/>
</dbReference>
<proteinExistence type="predicted"/>
<reference evidence="1 2" key="1">
    <citation type="journal article" date="2018" name="Infect. Genet. Evol.">
        <title>Genome-wide analysis of Borrelia turcica and 'Candidatus Borrelia tachyglossi' shows relapsing fever-like genomes with unique genomic links to Lyme disease Borrelia.</title>
        <authorList>
            <person name="Gofton A.W."/>
            <person name="Margos G."/>
            <person name="Fingerle V."/>
            <person name="Hepner S."/>
            <person name="Loh S.M."/>
            <person name="Ryan U."/>
            <person name="Irwin P."/>
            <person name="Oskam C.L."/>
        </authorList>
    </citation>
    <scope>NUCLEOTIDE SEQUENCE [LARGE SCALE GENOMIC DNA]</scope>
    <source>
        <strain evidence="1 2">IST7</strain>
        <plasmid evidence="1">lp35</plasmid>
    </source>
</reference>
<accession>A0A386PR62</accession>
<sequence length="343" mass="41265">MKYYKCGLIFFLMIGCNSIPNENFNFHNTNYISGNVNYQEDSVISRNYDDKLSIVGAYNPLTEEEKFKMVIHIQKKGLNLNPNTKDILINKRKFDYQKYNATITTESMFNKSKFIIHPINSRELLTKIHDTSQGHYIDINFKDNFKLEHTIKIEKEYISEFLKDFDKEKEISKSFFEKRIEQRKKEIEQTKLKEEYDEFNKYYVYSMEIPHFFEKPTSSEEDYKIFIISNYYPNEDLNILFLNITLYSKQWYLLHSIYDNHNKNLKIQNSERTETENNEIKETINIILTPQDILHMSRDIDNNYILKLKAYGEKKDFVFEIYKPLLLSFLKEINNSIRALQKV</sequence>
<geneLocation type="plasmid" evidence="1 2">
    <name>lp35</name>
</geneLocation>
<dbReference type="Proteomes" id="UP000275571">
    <property type="component" value="Plasmid lp35"/>
</dbReference>
<dbReference type="PROSITE" id="PS51257">
    <property type="entry name" value="PROKAR_LIPOPROTEIN"/>
    <property type="match status" value="1"/>
</dbReference>
<evidence type="ECO:0000313" key="1">
    <source>
        <dbReference type="EMBL" id="AYE37020.1"/>
    </source>
</evidence>
<gene>
    <name evidence="1" type="ORF">DB313_05830</name>
</gene>
<keyword evidence="1" id="KW-0614">Plasmid</keyword>
<dbReference type="RefSeq" id="WP_120104941.1">
    <property type="nucleotide sequence ID" value="NZ_CP028889.1"/>
</dbReference>
<dbReference type="AlphaFoldDB" id="A0A386PR62"/>